<keyword evidence="8" id="KW-0902">Two-component regulatory system</keyword>
<keyword evidence="6 12" id="KW-0418">Kinase</keyword>
<feature type="transmembrane region" description="Helical" evidence="10">
    <location>
        <begin position="122"/>
        <end position="140"/>
    </location>
</feature>
<dbReference type="GO" id="GO:0016020">
    <property type="term" value="C:membrane"/>
    <property type="evidence" value="ECO:0007669"/>
    <property type="project" value="InterPro"/>
</dbReference>
<comment type="caution">
    <text evidence="12">The sequence shown here is derived from an EMBL/GenBank/DDBJ whole genome shotgun (WGS) entry which is preliminary data.</text>
</comment>
<keyword evidence="5" id="KW-0547">Nucleotide-binding</keyword>
<evidence type="ECO:0000256" key="8">
    <source>
        <dbReference type="ARBA" id="ARBA00023012"/>
    </source>
</evidence>
<dbReference type="EC" id="2.7.13.3" evidence="2"/>
<proteinExistence type="predicted"/>
<evidence type="ECO:0000256" key="1">
    <source>
        <dbReference type="ARBA" id="ARBA00000085"/>
    </source>
</evidence>
<dbReference type="InterPro" id="IPR050482">
    <property type="entry name" value="Sensor_HK_TwoCompSys"/>
</dbReference>
<evidence type="ECO:0000256" key="3">
    <source>
        <dbReference type="ARBA" id="ARBA00022553"/>
    </source>
</evidence>
<keyword evidence="10" id="KW-0472">Membrane</keyword>
<comment type="catalytic activity">
    <reaction evidence="1">
        <text>ATP + protein L-histidine = ADP + protein N-phospho-L-histidine.</text>
        <dbReference type="EC" id="2.7.13.3"/>
    </reaction>
</comment>
<evidence type="ECO:0000259" key="11">
    <source>
        <dbReference type="Pfam" id="PF07730"/>
    </source>
</evidence>
<organism evidence="12 13">
    <name type="scientific">Gordonia sihwensis NBRC 108236</name>
    <dbReference type="NCBI Taxonomy" id="1223544"/>
    <lineage>
        <taxon>Bacteria</taxon>
        <taxon>Bacillati</taxon>
        <taxon>Actinomycetota</taxon>
        <taxon>Actinomycetes</taxon>
        <taxon>Mycobacteriales</taxon>
        <taxon>Gordoniaceae</taxon>
        <taxon>Gordonia</taxon>
    </lineage>
</organism>
<keyword evidence="13" id="KW-1185">Reference proteome</keyword>
<feature type="transmembrane region" description="Helical" evidence="10">
    <location>
        <begin position="62"/>
        <end position="80"/>
    </location>
</feature>
<gene>
    <name evidence="12" type="ORF">GSI01S_10_00260</name>
</gene>
<keyword evidence="4" id="KW-0808">Transferase</keyword>
<dbReference type="InterPro" id="IPR011712">
    <property type="entry name" value="Sig_transdc_His_kin_sub3_dim/P"/>
</dbReference>
<dbReference type="CDD" id="cd16917">
    <property type="entry name" value="HATPase_UhpB-NarQ-NarX-like"/>
    <property type="match status" value="1"/>
</dbReference>
<dbReference type="InterPro" id="IPR036890">
    <property type="entry name" value="HATPase_C_sf"/>
</dbReference>
<dbReference type="AlphaFoldDB" id="L7LHS8"/>
<evidence type="ECO:0000256" key="4">
    <source>
        <dbReference type="ARBA" id="ARBA00022679"/>
    </source>
</evidence>
<evidence type="ECO:0000313" key="13">
    <source>
        <dbReference type="Proteomes" id="UP000035083"/>
    </source>
</evidence>
<dbReference type="Proteomes" id="UP000035083">
    <property type="component" value="Unassembled WGS sequence"/>
</dbReference>
<feature type="transmembrane region" description="Helical" evidence="10">
    <location>
        <begin position="152"/>
        <end position="170"/>
    </location>
</feature>
<dbReference type="PANTHER" id="PTHR24421">
    <property type="entry name" value="NITRATE/NITRITE SENSOR PROTEIN NARX-RELATED"/>
    <property type="match status" value="1"/>
</dbReference>
<reference evidence="12 13" key="1">
    <citation type="submission" date="2012-12" db="EMBL/GenBank/DDBJ databases">
        <title>Whole genome shotgun sequence of Gordonia sihwensis NBRC 108236.</title>
        <authorList>
            <person name="Yoshida I."/>
            <person name="Hosoyama A."/>
            <person name="Tsuchikane K."/>
            <person name="Ando Y."/>
            <person name="Baba S."/>
            <person name="Ohji S."/>
            <person name="Hamada M."/>
            <person name="Tamura T."/>
            <person name="Yamazoe A."/>
            <person name="Yamazaki S."/>
            <person name="Fujita N."/>
        </authorList>
    </citation>
    <scope>NUCLEOTIDE SEQUENCE [LARGE SCALE GENOMIC DNA]</scope>
    <source>
        <strain evidence="12 13">NBRC 108236</strain>
    </source>
</reference>
<evidence type="ECO:0000256" key="2">
    <source>
        <dbReference type="ARBA" id="ARBA00012438"/>
    </source>
</evidence>
<dbReference type="GO" id="GO:0005524">
    <property type="term" value="F:ATP binding"/>
    <property type="evidence" value="ECO:0007669"/>
    <property type="project" value="UniProtKB-KW"/>
</dbReference>
<feature type="transmembrane region" description="Helical" evidence="10">
    <location>
        <begin position="35"/>
        <end position="55"/>
    </location>
</feature>
<dbReference type="Gene3D" id="3.30.565.10">
    <property type="entry name" value="Histidine kinase-like ATPase, C-terminal domain"/>
    <property type="match status" value="1"/>
</dbReference>
<evidence type="ECO:0000256" key="5">
    <source>
        <dbReference type="ARBA" id="ARBA00022741"/>
    </source>
</evidence>
<feature type="domain" description="Signal transduction histidine kinase subgroup 3 dimerisation and phosphoacceptor" evidence="11">
    <location>
        <begin position="201"/>
        <end position="266"/>
    </location>
</feature>
<feature type="region of interest" description="Disordered" evidence="9">
    <location>
        <begin position="264"/>
        <end position="284"/>
    </location>
</feature>
<dbReference type="SUPFAM" id="SSF55874">
    <property type="entry name" value="ATPase domain of HSP90 chaperone/DNA topoisomerase II/histidine kinase"/>
    <property type="match status" value="1"/>
</dbReference>
<sequence length="405" mass="44820">MTLTRRTREHRGRRDTVTHVHPDDYQPQLTWRSHAWRLAVVLAVSGLVWGTRAGYQWQYARWWFAADLLLGVLSLIAVHWRRRYPVAVAMATNVASTVSASAAGPSMLALVSLSTRRRWREIVPVAAVAMVCSLFSQLWHPPDEPEPTVIDYFVVAVILLLTIAWGLYLGSRRELLASWRSRAKLAEAEQEARVRHARATERGRIAREMHDVLAHRISTVHMYAGALAFRDDLPADQVRDAARTIEQMSATALTELREVLGVLRDDPGDASPEQPQPGAADIPDLIDENRGHGMNLAFDCDADLAAIPDGVGRTLYRCVQEGVTNARKHAPATAVAIGLDGAPDRGVDLVVSNPLPIGDHKSRVPESGFGLVGLAERVELRGGRQSAHLTADGRFVLRVWLPWQT</sequence>
<evidence type="ECO:0000256" key="9">
    <source>
        <dbReference type="SAM" id="MobiDB-lite"/>
    </source>
</evidence>
<dbReference type="GO" id="GO:0000155">
    <property type="term" value="F:phosphorelay sensor kinase activity"/>
    <property type="evidence" value="ECO:0007669"/>
    <property type="project" value="InterPro"/>
</dbReference>
<keyword evidence="7" id="KW-0067">ATP-binding</keyword>
<dbReference type="EMBL" id="BANU01000010">
    <property type="protein sequence ID" value="GAC60434.1"/>
    <property type="molecule type" value="Genomic_DNA"/>
</dbReference>
<dbReference type="Pfam" id="PF07730">
    <property type="entry name" value="HisKA_3"/>
    <property type="match status" value="1"/>
</dbReference>
<evidence type="ECO:0000313" key="12">
    <source>
        <dbReference type="EMBL" id="GAC60434.1"/>
    </source>
</evidence>
<name>L7LHS8_9ACTN</name>
<dbReference type="GO" id="GO:0046983">
    <property type="term" value="F:protein dimerization activity"/>
    <property type="evidence" value="ECO:0007669"/>
    <property type="project" value="InterPro"/>
</dbReference>
<protein>
    <recommendedName>
        <fullName evidence="2">histidine kinase</fullName>
        <ecNumber evidence="2">2.7.13.3</ecNumber>
    </recommendedName>
</protein>
<dbReference type="eggNOG" id="COG4585">
    <property type="taxonomic scope" value="Bacteria"/>
</dbReference>
<dbReference type="PANTHER" id="PTHR24421:SF10">
    <property type="entry name" value="NITRATE_NITRITE SENSOR PROTEIN NARQ"/>
    <property type="match status" value="1"/>
</dbReference>
<evidence type="ECO:0000256" key="7">
    <source>
        <dbReference type="ARBA" id="ARBA00022840"/>
    </source>
</evidence>
<evidence type="ECO:0000256" key="6">
    <source>
        <dbReference type="ARBA" id="ARBA00022777"/>
    </source>
</evidence>
<evidence type="ECO:0000256" key="10">
    <source>
        <dbReference type="SAM" id="Phobius"/>
    </source>
</evidence>
<accession>L7LHS8</accession>
<keyword evidence="10" id="KW-1133">Transmembrane helix</keyword>
<dbReference type="Gene3D" id="1.20.5.1930">
    <property type="match status" value="1"/>
</dbReference>
<keyword evidence="10" id="KW-0812">Transmembrane</keyword>
<keyword evidence="3" id="KW-0597">Phosphoprotein</keyword>